<name>A0AA95EU90_9BACL</name>
<dbReference type="AlphaFoldDB" id="A0AA95EU90"/>
<dbReference type="InterPro" id="IPR006450">
    <property type="entry name" value="Phage_HK97_gp6-like"/>
</dbReference>
<dbReference type="NCBIfam" id="TIGR01560">
    <property type="entry name" value="put_DNA_pack"/>
    <property type="match status" value="1"/>
</dbReference>
<gene>
    <name evidence="1" type="ORF">P0Y55_12080</name>
</gene>
<organism evidence="1 2">
    <name type="scientific">Candidatus Cohnella colombiensis</name>
    <dbReference type="NCBI Taxonomy" id="3121368"/>
    <lineage>
        <taxon>Bacteria</taxon>
        <taxon>Bacillati</taxon>
        <taxon>Bacillota</taxon>
        <taxon>Bacilli</taxon>
        <taxon>Bacillales</taxon>
        <taxon>Paenibacillaceae</taxon>
        <taxon>Cohnella</taxon>
    </lineage>
</organism>
<dbReference type="Proteomes" id="UP001178662">
    <property type="component" value="Chromosome"/>
</dbReference>
<dbReference type="InterPro" id="IPR056951">
    <property type="entry name" value="Phage_connect_2"/>
</dbReference>
<dbReference type="Pfam" id="PF24829">
    <property type="entry name" value="Phage_connect_2"/>
    <property type="match status" value="1"/>
</dbReference>
<keyword evidence="2" id="KW-1185">Reference proteome</keyword>
<reference evidence="1" key="1">
    <citation type="submission" date="2023-03" db="EMBL/GenBank/DDBJ databases">
        <title>Andean soil-derived lignocellulolytic bacterial consortium as a source of novel taxa and putative plastic-active enzymes.</title>
        <authorList>
            <person name="Diaz-Garcia L."/>
            <person name="Chuvochina M."/>
            <person name="Feuerriegel G."/>
            <person name="Bunk B."/>
            <person name="Sproer C."/>
            <person name="Streit W.R."/>
            <person name="Rodriguez L.M."/>
            <person name="Overmann J."/>
            <person name="Jimenez D.J."/>
        </authorList>
    </citation>
    <scope>NUCLEOTIDE SEQUENCE</scope>
    <source>
        <strain evidence="1">MAG 2441</strain>
    </source>
</reference>
<sequence length="97" mass="10618">MPMLDDAKATLRISATTKAFDVEVSDLIDAAIHDLKLSGVLASKADDDTDPLIRRAVFVYVKANFGIDNPDAEKFQKSYESLKAHLTLSQEYTVGDA</sequence>
<dbReference type="EMBL" id="CP119317">
    <property type="protein sequence ID" value="WEK53324.1"/>
    <property type="molecule type" value="Genomic_DNA"/>
</dbReference>
<accession>A0AA95EU90</accession>
<proteinExistence type="predicted"/>
<evidence type="ECO:0000313" key="1">
    <source>
        <dbReference type="EMBL" id="WEK53324.1"/>
    </source>
</evidence>
<protein>
    <submittedName>
        <fullName evidence="1">Head-tail connector protein</fullName>
    </submittedName>
</protein>
<evidence type="ECO:0000313" key="2">
    <source>
        <dbReference type="Proteomes" id="UP001178662"/>
    </source>
</evidence>